<dbReference type="AlphaFoldDB" id="A0AAW2L019"/>
<feature type="region of interest" description="Disordered" evidence="1">
    <location>
        <begin position="158"/>
        <end position="177"/>
    </location>
</feature>
<proteinExistence type="predicted"/>
<dbReference type="EMBL" id="JACGWJ010000026">
    <property type="protein sequence ID" value="KAL0312570.1"/>
    <property type="molecule type" value="Genomic_DNA"/>
</dbReference>
<sequence>MRSGGINGTDALETINTAAAAFASVESRVGRASVQKRRWGSCWSLYWCFGSYKNKKRIGRAVIVPETSASVMDVPTAEHPPRPPLLELPFVVPPSSPASFLPSEPPSSAQSPTGLLSLTSVSANMHSPGGPPSIFAVGPYAHETQLVSPPVFSTFATEPSTAPYTPPPESVHLTTPSSPEVPFARLLDTLQNGEACQRYRFSQYEFQSYQLQPGSPVSHLISPRSGASSPFPELEFANGVPFLLGFRTSHPPKLLDLDKIVRREWESHEVSGEVTPDATEPRSSNCCHLNRQHSDVAPLPEIPDALQNNETAIDHRVSFGMTAEEVVRCVEKKPPILHKQVPEPIQNVEHAAEESPIRTENLTGETSNTASETALPDCENRQKHQKNQKITLGSGREFNFNSMNEGNSDKPSIEPNWWVKETALIDDGGPRKNWSFFPMMQTGVR</sequence>
<organism evidence="2">
    <name type="scientific">Sesamum radiatum</name>
    <name type="common">Black benniseed</name>
    <dbReference type="NCBI Taxonomy" id="300843"/>
    <lineage>
        <taxon>Eukaryota</taxon>
        <taxon>Viridiplantae</taxon>
        <taxon>Streptophyta</taxon>
        <taxon>Embryophyta</taxon>
        <taxon>Tracheophyta</taxon>
        <taxon>Spermatophyta</taxon>
        <taxon>Magnoliopsida</taxon>
        <taxon>eudicotyledons</taxon>
        <taxon>Gunneridae</taxon>
        <taxon>Pentapetalae</taxon>
        <taxon>asterids</taxon>
        <taxon>lamiids</taxon>
        <taxon>Lamiales</taxon>
        <taxon>Pedaliaceae</taxon>
        <taxon>Sesamum</taxon>
    </lineage>
</organism>
<reference evidence="2" key="2">
    <citation type="journal article" date="2024" name="Plant">
        <title>Genomic evolution and insights into agronomic trait innovations of Sesamum species.</title>
        <authorList>
            <person name="Miao H."/>
            <person name="Wang L."/>
            <person name="Qu L."/>
            <person name="Liu H."/>
            <person name="Sun Y."/>
            <person name="Le M."/>
            <person name="Wang Q."/>
            <person name="Wei S."/>
            <person name="Zheng Y."/>
            <person name="Lin W."/>
            <person name="Duan Y."/>
            <person name="Cao H."/>
            <person name="Xiong S."/>
            <person name="Wang X."/>
            <person name="Wei L."/>
            <person name="Li C."/>
            <person name="Ma Q."/>
            <person name="Ju M."/>
            <person name="Zhao R."/>
            <person name="Li G."/>
            <person name="Mu C."/>
            <person name="Tian Q."/>
            <person name="Mei H."/>
            <person name="Zhang T."/>
            <person name="Gao T."/>
            <person name="Zhang H."/>
        </authorList>
    </citation>
    <scope>NUCLEOTIDE SEQUENCE</scope>
    <source>
        <strain evidence="2">G02</strain>
    </source>
</reference>
<dbReference type="PANTHER" id="PTHR31798:SF2">
    <property type="entry name" value="HYDROXYPROLINE-RICH GLYCOPROTEIN FAMILY PROTEIN"/>
    <property type="match status" value="1"/>
</dbReference>
<protein>
    <recommendedName>
        <fullName evidence="3">Hydroxyproline-rich glycoprotein family protein</fullName>
    </recommendedName>
</protein>
<feature type="compositionally biased region" description="Polar residues" evidence="1">
    <location>
        <begin position="358"/>
        <end position="372"/>
    </location>
</feature>
<reference evidence="2" key="1">
    <citation type="submission" date="2020-06" db="EMBL/GenBank/DDBJ databases">
        <authorList>
            <person name="Li T."/>
            <person name="Hu X."/>
            <person name="Zhang T."/>
            <person name="Song X."/>
            <person name="Zhang H."/>
            <person name="Dai N."/>
            <person name="Sheng W."/>
            <person name="Hou X."/>
            <person name="Wei L."/>
        </authorList>
    </citation>
    <scope>NUCLEOTIDE SEQUENCE</scope>
    <source>
        <strain evidence="2">G02</strain>
        <tissue evidence="2">Leaf</tissue>
    </source>
</reference>
<gene>
    <name evidence="2" type="ORF">Sradi_5656300</name>
</gene>
<evidence type="ECO:0008006" key="3">
    <source>
        <dbReference type="Google" id="ProtNLM"/>
    </source>
</evidence>
<feature type="region of interest" description="Disordered" evidence="1">
    <location>
        <begin position="345"/>
        <end position="388"/>
    </location>
</feature>
<evidence type="ECO:0000313" key="2">
    <source>
        <dbReference type="EMBL" id="KAL0312570.1"/>
    </source>
</evidence>
<name>A0AAW2L019_SESRA</name>
<dbReference type="PANTHER" id="PTHR31798">
    <property type="entry name" value="HYDROXYPROLINE-RICH GLYCOPROTEIN-LIKE"/>
    <property type="match status" value="1"/>
</dbReference>
<dbReference type="InterPro" id="IPR040420">
    <property type="entry name" value="At1g76660-like"/>
</dbReference>
<accession>A0AAW2L019</accession>
<evidence type="ECO:0000256" key="1">
    <source>
        <dbReference type="SAM" id="MobiDB-lite"/>
    </source>
</evidence>
<comment type="caution">
    <text evidence="2">The sequence shown here is derived from an EMBL/GenBank/DDBJ whole genome shotgun (WGS) entry which is preliminary data.</text>
</comment>